<evidence type="ECO:0000313" key="1">
    <source>
        <dbReference type="EMBL" id="KKL13920.1"/>
    </source>
</evidence>
<protein>
    <submittedName>
        <fullName evidence="1">Uncharacterized protein</fullName>
    </submittedName>
</protein>
<reference evidence="1" key="1">
    <citation type="journal article" date="2015" name="Nature">
        <title>Complex archaea that bridge the gap between prokaryotes and eukaryotes.</title>
        <authorList>
            <person name="Spang A."/>
            <person name="Saw J.H."/>
            <person name="Jorgensen S.L."/>
            <person name="Zaremba-Niedzwiedzka K."/>
            <person name="Martijn J."/>
            <person name="Lind A.E."/>
            <person name="van Eijk R."/>
            <person name="Schleper C."/>
            <person name="Guy L."/>
            <person name="Ettema T.J."/>
        </authorList>
    </citation>
    <scope>NUCLEOTIDE SEQUENCE</scope>
</reference>
<sequence>MIEEGLGEIPNLYIDTDILEEREEPSEEFLMPRTKVNNKIISQYAVNSIFVMHLSKGLVHYRITKINKEGMFGILTKSAAFNKIIV</sequence>
<name>A0A0F9AWT8_9ZZZZ</name>
<organism evidence="1">
    <name type="scientific">marine sediment metagenome</name>
    <dbReference type="NCBI Taxonomy" id="412755"/>
    <lineage>
        <taxon>unclassified sequences</taxon>
        <taxon>metagenomes</taxon>
        <taxon>ecological metagenomes</taxon>
    </lineage>
</organism>
<proteinExistence type="predicted"/>
<comment type="caution">
    <text evidence="1">The sequence shown here is derived from an EMBL/GenBank/DDBJ whole genome shotgun (WGS) entry which is preliminary data.</text>
</comment>
<dbReference type="AlphaFoldDB" id="A0A0F9AWT8"/>
<accession>A0A0F9AWT8</accession>
<gene>
    <name evidence="1" type="ORF">LCGC14_2520930</name>
</gene>
<dbReference type="EMBL" id="LAZR01040665">
    <property type="protein sequence ID" value="KKL13920.1"/>
    <property type="molecule type" value="Genomic_DNA"/>
</dbReference>